<protein>
    <recommendedName>
        <fullName evidence="10">NADH:flavin oxidoreductase/NADH oxidase N-terminal domain-containing protein</fullName>
    </recommendedName>
</protein>
<evidence type="ECO:0000259" key="10">
    <source>
        <dbReference type="Pfam" id="PF00724"/>
    </source>
</evidence>
<feature type="domain" description="NADH:flavin oxidoreductase/NADH oxidase N-terminal" evidence="10">
    <location>
        <begin position="4"/>
        <end position="323"/>
    </location>
</feature>
<dbReference type="PANTHER" id="PTHR42917">
    <property type="entry name" value="2,4-DIENOYL-COA REDUCTASE"/>
    <property type="match status" value="1"/>
</dbReference>
<dbReference type="Pfam" id="PF00724">
    <property type="entry name" value="Oxidored_FMN"/>
    <property type="match status" value="1"/>
</dbReference>
<dbReference type="Gene3D" id="3.50.50.60">
    <property type="entry name" value="FAD/NAD(P)-binding domain"/>
    <property type="match status" value="1"/>
</dbReference>
<evidence type="ECO:0000313" key="12">
    <source>
        <dbReference type="Proteomes" id="UP001143463"/>
    </source>
</evidence>
<accession>A0A9W6L6I8</accession>
<comment type="cofactor">
    <cofactor evidence="1">
        <name>FMN</name>
        <dbReference type="ChEBI" id="CHEBI:58210"/>
    </cofactor>
</comment>
<dbReference type="InterPro" id="IPR051793">
    <property type="entry name" value="NADH:flavin_oxidoreductase"/>
</dbReference>
<dbReference type="GO" id="GO:0046872">
    <property type="term" value="F:metal ion binding"/>
    <property type="evidence" value="ECO:0007669"/>
    <property type="project" value="UniProtKB-KW"/>
</dbReference>
<dbReference type="InterPro" id="IPR001155">
    <property type="entry name" value="OxRdtase_FMN_N"/>
</dbReference>
<evidence type="ECO:0000256" key="3">
    <source>
        <dbReference type="ARBA" id="ARBA00011048"/>
    </source>
</evidence>
<keyword evidence="9" id="KW-0411">Iron-sulfur</keyword>
<comment type="caution">
    <text evidence="11">The sequence shown here is derived from an EMBL/GenBank/DDBJ whole genome shotgun (WGS) entry which is preliminary data.</text>
</comment>
<evidence type="ECO:0000256" key="8">
    <source>
        <dbReference type="ARBA" id="ARBA00023004"/>
    </source>
</evidence>
<reference evidence="11" key="1">
    <citation type="journal article" date="2014" name="Int. J. Syst. Evol. Microbiol.">
        <title>Complete genome sequence of Corynebacterium casei LMG S-19264T (=DSM 44701T), isolated from a smear-ripened cheese.</title>
        <authorList>
            <consortium name="US DOE Joint Genome Institute (JGI-PGF)"/>
            <person name="Walter F."/>
            <person name="Albersmeier A."/>
            <person name="Kalinowski J."/>
            <person name="Ruckert C."/>
        </authorList>
    </citation>
    <scope>NUCLEOTIDE SEQUENCE</scope>
    <source>
        <strain evidence="11">VKM Ac-1069</strain>
    </source>
</reference>
<evidence type="ECO:0000256" key="2">
    <source>
        <dbReference type="ARBA" id="ARBA00001966"/>
    </source>
</evidence>
<dbReference type="Gene3D" id="3.40.50.720">
    <property type="entry name" value="NAD(P)-binding Rossmann-like Domain"/>
    <property type="match status" value="1"/>
</dbReference>
<evidence type="ECO:0000313" key="11">
    <source>
        <dbReference type="EMBL" id="GLL13998.1"/>
    </source>
</evidence>
<keyword evidence="4" id="KW-0285">Flavoprotein</keyword>
<dbReference type="GO" id="GO:0051536">
    <property type="term" value="F:iron-sulfur cluster binding"/>
    <property type="evidence" value="ECO:0007669"/>
    <property type="project" value="UniProtKB-KW"/>
</dbReference>
<evidence type="ECO:0000256" key="9">
    <source>
        <dbReference type="ARBA" id="ARBA00023014"/>
    </source>
</evidence>
<dbReference type="SUPFAM" id="SSF51905">
    <property type="entry name" value="FAD/NAD(P)-binding domain"/>
    <property type="match status" value="1"/>
</dbReference>
<evidence type="ECO:0000256" key="7">
    <source>
        <dbReference type="ARBA" id="ARBA00023002"/>
    </source>
</evidence>
<keyword evidence="8" id="KW-0408">Iron</keyword>
<dbReference type="GO" id="GO:0016491">
    <property type="term" value="F:oxidoreductase activity"/>
    <property type="evidence" value="ECO:0007669"/>
    <property type="project" value="UniProtKB-KW"/>
</dbReference>
<dbReference type="Proteomes" id="UP001143463">
    <property type="component" value="Unassembled WGS sequence"/>
</dbReference>
<dbReference type="GO" id="GO:0010181">
    <property type="term" value="F:FMN binding"/>
    <property type="evidence" value="ECO:0007669"/>
    <property type="project" value="InterPro"/>
</dbReference>
<evidence type="ECO:0000256" key="5">
    <source>
        <dbReference type="ARBA" id="ARBA00022643"/>
    </source>
</evidence>
<keyword evidence="7" id="KW-0560">Oxidoreductase</keyword>
<evidence type="ECO:0000256" key="1">
    <source>
        <dbReference type="ARBA" id="ARBA00001917"/>
    </source>
</evidence>
<keyword evidence="6" id="KW-0479">Metal-binding</keyword>
<dbReference type="SUPFAM" id="SSF51395">
    <property type="entry name" value="FMN-linked oxidoreductases"/>
    <property type="match status" value="1"/>
</dbReference>
<evidence type="ECO:0000256" key="6">
    <source>
        <dbReference type="ARBA" id="ARBA00022723"/>
    </source>
</evidence>
<comment type="similarity">
    <text evidence="3">In the N-terminal section; belongs to the NADH:flavin oxidoreductase/NADH oxidase family.</text>
</comment>
<dbReference type="Gene3D" id="3.20.20.70">
    <property type="entry name" value="Aldolase class I"/>
    <property type="match status" value="1"/>
</dbReference>
<dbReference type="AlphaFoldDB" id="A0A9W6L6I8"/>
<proteinExistence type="inferred from homology"/>
<evidence type="ECO:0000256" key="4">
    <source>
        <dbReference type="ARBA" id="ARBA00022630"/>
    </source>
</evidence>
<sequence length="639" mass="67351">MTGLFAPLDIGGVRLRNRIALPPMGSRHTPGGLVSPADLEWHAERAHGGAGLVITGGTLVHPTSVYRGGVAVNGWRSEGLLRERAEAIHAGGAKVFAQLVHAGRETLGGQPELAQVAPSAIRSPRDPYVPHALTTDEVHTIADSFVESARVHLAAGYDGIEIHAGHGYLVAQFLNAAANARTDEFGGATPVERLAFLRLVLRRVRAEGAPVGVRLSAREDVPGGIELDETVAMVRALTEERLIDYVSVTRGSRNSYVKDHTWPFAVAVAEARAVKTVTDVPVLVTGRIVRPEQAAAVLAEGAADLIGIGRGMIADPEWVAKAQGVVAGAIRPCVGFVQDCRTAMDGASCAVNAAAGREARYGTRVLRPRSADRVVVIGGGPGGLEAARVAAERGCRVTVLEAEPQLGGQLRRAARAPHRRELLSFVDYLESELARLGVEVLLGRPATAEEVLELGPDLAVVATGARHDSAENATSVWELLGGEPPRSGRALVQDDGTGFWPALSAAELLVEAGVQVTVATPAAMVGAAIPAESQASLHARLRGAGTRYRPFTVLERVLPGEVELRDVTTGTLDRLPADHVVVATAPVSQDSLAAELRARDMRTRTIGDALSPRRITHAVLEADEAITAMVFAVAQEERV</sequence>
<dbReference type="PANTHER" id="PTHR42917:SF2">
    <property type="entry name" value="2,4-DIENOYL-COA REDUCTASE [(2E)-ENOYL-COA-PRODUCING]"/>
    <property type="match status" value="1"/>
</dbReference>
<keyword evidence="12" id="KW-1185">Reference proteome</keyword>
<dbReference type="PRINTS" id="PR00368">
    <property type="entry name" value="FADPNR"/>
</dbReference>
<reference evidence="11" key="2">
    <citation type="submission" date="2023-01" db="EMBL/GenBank/DDBJ databases">
        <authorList>
            <person name="Sun Q."/>
            <person name="Evtushenko L."/>
        </authorList>
    </citation>
    <scope>NUCLEOTIDE SEQUENCE</scope>
    <source>
        <strain evidence="11">VKM Ac-1069</strain>
    </source>
</reference>
<organism evidence="11 12">
    <name type="scientific">Pseudonocardia halophobica</name>
    <dbReference type="NCBI Taxonomy" id="29401"/>
    <lineage>
        <taxon>Bacteria</taxon>
        <taxon>Bacillati</taxon>
        <taxon>Actinomycetota</taxon>
        <taxon>Actinomycetes</taxon>
        <taxon>Pseudonocardiales</taxon>
        <taxon>Pseudonocardiaceae</taxon>
        <taxon>Pseudonocardia</taxon>
    </lineage>
</organism>
<comment type="cofactor">
    <cofactor evidence="2">
        <name>[4Fe-4S] cluster</name>
        <dbReference type="ChEBI" id="CHEBI:49883"/>
    </cofactor>
</comment>
<gene>
    <name evidence="11" type="ORF">GCM10017577_51430</name>
</gene>
<dbReference type="InterPro" id="IPR036188">
    <property type="entry name" value="FAD/NAD-bd_sf"/>
</dbReference>
<dbReference type="Pfam" id="PF12831">
    <property type="entry name" value="FAD_oxidored"/>
    <property type="match status" value="1"/>
</dbReference>
<dbReference type="InterPro" id="IPR013785">
    <property type="entry name" value="Aldolase_TIM"/>
</dbReference>
<keyword evidence="5" id="KW-0288">FMN</keyword>
<dbReference type="RefSeq" id="WP_051738049.1">
    <property type="nucleotide sequence ID" value="NZ_BAAAUZ010000064.1"/>
</dbReference>
<name>A0A9W6L6I8_9PSEU</name>
<dbReference type="EMBL" id="BSFQ01000027">
    <property type="protein sequence ID" value="GLL13998.1"/>
    <property type="molecule type" value="Genomic_DNA"/>
</dbReference>
<dbReference type="CDD" id="cd02803">
    <property type="entry name" value="OYE_like_FMN_family"/>
    <property type="match status" value="1"/>
</dbReference>